<dbReference type="SMART" id="SM00146">
    <property type="entry name" value="PI3Kc"/>
    <property type="match status" value="1"/>
</dbReference>
<evidence type="ECO:0000256" key="11">
    <source>
        <dbReference type="ARBA" id="ARBA00023242"/>
    </source>
</evidence>
<dbReference type="Pfam" id="PF25030">
    <property type="entry name" value="M-HEAT_ATR"/>
    <property type="match status" value="1"/>
</dbReference>
<feature type="compositionally biased region" description="Gly residues" evidence="13">
    <location>
        <begin position="1597"/>
        <end position="1612"/>
    </location>
</feature>
<organism evidence="17 18">
    <name type="scientific">Coccomyxa viridis</name>
    <dbReference type="NCBI Taxonomy" id="1274662"/>
    <lineage>
        <taxon>Eukaryota</taxon>
        <taxon>Viridiplantae</taxon>
        <taxon>Chlorophyta</taxon>
        <taxon>core chlorophytes</taxon>
        <taxon>Trebouxiophyceae</taxon>
        <taxon>Trebouxiophyceae incertae sedis</taxon>
        <taxon>Coccomyxaceae</taxon>
        <taxon>Coccomyxa</taxon>
    </lineage>
</organism>
<evidence type="ECO:0000256" key="9">
    <source>
        <dbReference type="ARBA" id="ARBA00022840"/>
    </source>
</evidence>
<dbReference type="Pfam" id="PF08064">
    <property type="entry name" value="UME"/>
    <property type="match status" value="1"/>
</dbReference>
<dbReference type="Pfam" id="PF02259">
    <property type="entry name" value="FAT"/>
    <property type="match status" value="1"/>
</dbReference>
<accession>A0AAV1I5P8</accession>
<keyword evidence="7" id="KW-0227">DNA damage</keyword>
<dbReference type="CDD" id="cd00892">
    <property type="entry name" value="PIKKc_ATR"/>
    <property type="match status" value="1"/>
</dbReference>
<keyword evidence="11" id="KW-0539">Nucleus</keyword>
<evidence type="ECO:0000256" key="4">
    <source>
        <dbReference type="ARBA" id="ARBA00022527"/>
    </source>
</evidence>
<feature type="compositionally biased region" description="Low complexity" evidence="13">
    <location>
        <begin position="1583"/>
        <end position="1593"/>
    </location>
</feature>
<evidence type="ECO:0000256" key="12">
    <source>
        <dbReference type="ARBA" id="ARBA00024420"/>
    </source>
</evidence>
<feature type="domain" description="PI3K/PI4K catalytic" evidence="14">
    <location>
        <begin position="2364"/>
        <end position="2673"/>
    </location>
</feature>
<evidence type="ECO:0000256" key="6">
    <source>
        <dbReference type="ARBA" id="ARBA00022741"/>
    </source>
</evidence>
<keyword evidence="4" id="KW-0723">Serine/threonine-protein kinase</keyword>
<dbReference type="InterPro" id="IPR011009">
    <property type="entry name" value="Kinase-like_dom_sf"/>
</dbReference>
<dbReference type="PROSITE" id="PS50290">
    <property type="entry name" value="PI3_4_KINASE_3"/>
    <property type="match status" value="1"/>
</dbReference>
<evidence type="ECO:0000256" key="3">
    <source>
        <dbReference type="ARBA" id="ARBA00012513"/>
    </source>
</evidence>
<evidence type="ECO:0000259" key="15">
    <source>
        <dbReference type="PROSITE" id="PS51189"/>
    </source>
</evidence>
<dbReference type="GO" id="GO:0005524">
    <property type="term" value="F:ATP binding"/>
    <property type="evidence" value="ECO:0007669"/>
    <property type="project" value="UniProtKB-KW"/>
</dbReference>
<dbReference type="Pfam" id="PF00454">
    <property type="entry name" value="PI3_PI4_kinase"/>
    <property type="match status" value="1"/>
</dbReference>
<dbReference type="SUPFAM" id="SSF56112">
    <property type="entry name" value="Protein kinase-like (PK-like)"/>
    <property type="match status" value="1"/>
</dbReference>
<dbReference type="PANTHER" id="PTHR11139">
    <property type="entry name" value="ATAXIA TELANGIECTASIA MUTATED ATM -RELATED"/>
    <property type="match status" value="1"/>
</dbReference>
<evidence type="ECO:0000256" key="5">
    <source>
        <dbReference type="ARBA" id="ARBA00022679"/>
    </source>
</evidence>
<dbReference type="GO" id="GO:0006281">
    <property type="term" value="P:DNA repair"/>
    <property type="evidence" value="ECO:0007669"/>
    <property type="project" value="UniProtKB-KW"/>
</dbReference>
<evidence type="ECO:0000256" key="1">
    <source>
        <dbReference type="ARBA" id="ARBA00004123"/>
    </source>
</evidence>
<evidence type="ECO:0000313" key="18">
    <source>
        <dbReference type="Proteomes" id="UP001314263"/>
    </source>
</evidence>
<keyword evidence="6" id="KW-0547">Nucleotide-binding</keyword>
<dbReference type="PROSITE" id="PS51189">
    <property type="entry name" value="FAT"/>
    <property type="match status" value="1"/>
</dbReference>
<reference evidence="17 18" key="1">
    <citation type="submission" date="2023-10" db="EMBL/GenBank/DDBJ databases">
        <authorList>
            <person name="Maclean D."/>
            <person name="Macfadyen A."/>
        </authorList>
    </citation>
    <scope>NUCLEOTIDE SEQUENCE [LARGE SCALE GENOMIC DNA]</scope>
</reference>
<dbReference type="Proteomes" id="UP001314263">
    <property type="component" value="Unassembled WGS sequence"/>
</dbReference>
<dbReference type="InterPro" id="IPR000403">
    <property type="entry name" value="PI3/4_kinase_cat_dom"/>
</dbReference>
<evidence type="ECO:0000256" key="8">
    <source>
        <dbReference type="ARBA" id="ARBA00022777"/>
    </source>
</evidence>
<sequence>MASSRLSSLLNDLGDCLTTASDSSTSPQGSDAQLHTRMRTVLVSLLAECINSQSVKERELVTLLNLVNMALQRIPRIVSDDDGATLLTIIGQTTSLLAEERLANIHSYLLKTLQSMAGILASINTPAYASVCSGAGELVSDLRGLLQFMATPGAFAPDSTAKVQWFVGTPMQNKQGAQQSDRQAQDAMAMQLSSITQCKTFLTNALELLASLLRETPAMCSALMPADVIHATVDLMAHGGFTVQTAALQVALQLLSTLQPARLPFHSLLDAAIRALQSWVDHDGAFMDHPLYPAWSQRLLAVLHILWKASWPWGAQDIARQKITKVLPQTILACAKDGAFRLQLCKLLLDCAGACPEGCAALCAVLPMMRESSRATRCLARGLCSAFASSAPSEIPADESGRSEAQDGAGPEPAAKRRRIDTPTAVVSMSQLPTQPLHAPPEAAMQQPPGAEERRMLLKELSAMAKQTGPAGSSPWGSVERLQALANLLCIAGGEPALLDALQPAVHGWLTLGASGGTHDPDMRQRHLILGALDAYNACQTAMAARAASHGSPRTLSDSGSMPQDTVRNLLASAWAGGADAKQAQQAQLAALRVQAAMLLPGSAEHSKTLPFTKGTPLAKALECKDETLQAAAAALIPVHVILSPRSQAKVAADAMDALKKLSGSDSALVREQVAEALTAWVQGQALLSAQAPQAKALVLMSASCRSESCCPGEDLLGAWQIQGRQQPCEAHSQPGAHGLELTPDLAAVEAIAGHLIFQPSDQEQVQAAAARGVLAWLLCASHKGLAGSSQLIRKVLHLSASGSALTRGVLVEHASVFARQEVLQEGFAAPPSKASRESSAALRSQELALLQEVKALLEKADDTDCRASLLRFMTEFSRHMSPRGLDTDVRHILVLVLLVGRLDDPKPMLRCAAAQLLIGKAESMKVSVMDLVFDAPRLLEWLGWSITKRPHLLGELAELLELSEGQVVDKMLKHALPPLVEAGNRAALATLAQKAGTDLASLLQDNGATIIAKCLYEGADDFDAFVTFVETTVGRGFISLLDSLMQKIIINILHRAGDSGEWAGGYALPEAVLQTATHALVNLSDIQSKSDAADFLAASDHVTRILKEYGDVLERYQLAPDKADIGRELRVLRCLLLLIQLTGPYVGQHLPAIMVLLSSSVRQSNAEPLKLQALEGWRALVKALAKEAPHQLADMSHQIVVALLEPLQEGGALTLASSRALEELIIKGRGLLQAKIKGLPPLPQSIQALEKVSSILIQERGNLTVEEQIHQLLQSLQHDSASVKATALQELRPYLQSHRSWLSGLWASSSNSASFESRKEQALLLSQLLGSLLKCCNPEANSISERKGQQACAECLGIVGAVDPARVSLNMQPLPRLAATHHVLLTRLLTEHLVRILRVASSLQVLDAASVAIQEIFIHYGNDVDAAPSENNALYAALSPEVQALVRPYFDSKFSLISSPVPPGPIFGAARGSTFQKWIYNWPRQLIMQHATGDLVDMFKACNLAFKHDVQTARFLLPYIVQNCVACGSDTALQTVKAEMELVLRQGPATREGELCVQEIFSLLDVLKGWVSEARLSAAASTSEAATASGKSRSGRGPGGAQPGGKPGAGGPAERVAGLLDSIDMELLAAAASQCGAHARALLYFESHVRAKEQGTLNPVALSSTTYADDDVSFFQEVYGKLEEPDGLSGMVQLRSGGPRLKDQILAAEKAGSWSAALTLYEQALKNEGSTHSGLPRAAQDPGAVCPSATAGQVSGGLSAARRGHLSCLLQLGHLQALLAAVDGWMTRCPDAAKPHLAACGAAAAWRLGQWELLDSYLGQTHDMAHVLDAPDQWEVRLGELLSGLHRRDMEAVRRRLGDTAAEVMGRLSAASMESYSRAYPHLVRLHMLQEASDAATLVAKGCMGPIERQRLLRWDERLRITQSSLGTQEPILALRRQLAVLAGEEAEAGMCWLQHAQLCRVSGHSEAAGTATLEALARGVPGAALERARLLWDQDQQHDAILKLKEVIAQTDAGPGGRSSQLSAHTKANAAEMVLQLACWTAATGQGARTDIAGLFEQAVALDPKAEEGYFAYARYLDQHMRDARERQERARAARAEAQARTKEGAAFAQPYDVSRDDRLGGKSRITLGEDQPFMEILHEVLRNYGKSVLYGHKHIYQSMPRMLTIWFEYGNYCSANPAHSGNKERSARSEVINVMQDLSKRLPMYVWLTALSQLTSRICHPHVETQRITQHILTRVTAQFPHQALWQLAAVSKSTVYARQEAAAAILSSAKRHSEADAGVPRLLQRFPEVVDQLIRLCNHTSGDKRVKSFSAKKEFAALMRMMPLDVMMPTTGQLTLTLPPTAVGGKSHNPFGSLTTIAGIKDEVVVMPSLQKPKKITLIGSDGREYTFLAKPKDDLRKDQRMMEVAGVMNRLFAREPASRRRNLYLRRFAVIPLSEDCGFIEWVPQTVTLRKVCEETYAAEGTFDKTSLATCKKILDNFTGKRRSELLNKWLQIFPPRMHRWQLARWSEPAAWHAARLAFTRTAAVWSMVGHIVGLGDRHGENMLFDASSGDVVHVDFSCLFDKGLTLEQPEVVPFRLTQNLVDGFGASGMEGVYRKSCEVTLQVLREHRETLVSVMETFVHDPLCEWTKRNRSSEETGNPQAKDALRTLEGRLTGTLLGVKSLPCLPLSPEGQVHRLIGEATDKENLGSMYIWWMPWF</sequence>
<comment type="subcellular location">
    <subcellularLocation>
        <location evidence="1">Nucleus</location>
    </subcellularLocation>
</comment>
<dbReference type="PANTHER" id="PTHR11139:SF69">
    <property type="entry name" value="SERINE_THREONINE-PROTEIN KINASE ATR"/>
    <property type="match status" value="1"/>
</dbReference>
<feature type="region of interest" description="Disordered" evidence="13">
    <location>
        <begin position="432"/>
        <end position="451"/>
    </location>
</feature>
<dbReference type="Pfam" id="PF02260">
    <property type="entry name" value="FATC"/>
    <property type="match status" value="1"/>
</dbReference>
<evidence type="ECO:0000259" key="16">
    <source>
        <dbReference type="PROSITE" id="PS51190"/>
    </source>
</evidence>
<dbReference type="PROSITE" id="PS51190">
    <property type="entry name" value="FATC"/>
    <property type="match status" value="1"/>
</dbReference>
<keyword evidence="9" id="KW-0067">ATP-binding</keyword>
<dbReference type="Gene3D" id="3.30.1010.10">
    <property type="entry name" value="Phosphatidylinositol 3-kinase Catalytic Subunit, Chain A, domain 4"/>
    <property type="match status" value="1"/>
</dbReference>
<protein>
    <recommendedName>
        <fullName evidence="12">Serine/threonine-protein kinase ATR</fullName>
        <ecNumber evidence="3">2.7.11.1</ecNumber>
    </recommendedName>
</protein>
<dbReference type="SUPFAM" id="SSF48371">
    <property type="entry name" value="ARM repeat"/>
    <property type="match status" value="2"/>
</dbReference>
<dbReference type="InterPro" id="IPR057564">
    <property type="entry name" value="HEAT_ATR"/>
</dbReference>
<dbReference type="InterPro" id="IPR018936">
    <property type="entry name" value="PI3/4_kinase_CS"/>
</dbReference>
<dbReference type="GO" id="GO:0005694">
    <property type="term" value="C:chromosome"/>
    <property type="evidence" value="ECO:0007669"/>
    <property type="project" value="TreeGrafter"/>
</dbReference>
<dbReference type="InterPro" id="IPR016024">
    <property type="entry name" value="ARM-type_fold"/>
</dbReference>
<dbReference type="GO" id="GO:0000077">
    <property type="term" value="P:DNA damage checkpoint signaling"/>
    <property type="evidence" value="ECO:0007669"/>
    <property type="project" value="TreeGrafter"/>
</dbReference>
<dbReference type="InterPro" id="IPR003151">
    <property type="entry name" value="PIK-rel_kinase_FAT"/>
</dbReference>
<comment type="caution">
    <text evidence="17">The sequence shown here is derived from an EMBL/GenBank/DDBJ whole genome shotgun (WGS) entry which is preliminary data.</text>
</comment>
<dbReference type="Gene3D" id="1.10.1070.11">
    <property type="entry name" value="Phosphatidylinositol 3-/4-kinase, catalytic domain"/>
    <property type="match status" value="1"/>
</dbReference>
<dbReference type="InterPro" id="IPR012993">
    <property type="entry name" value="UME"/>
</dbReference>
<feature type="domain" description="FAT" evidence="15">
    <location>
        <begin position="1628"/>
        <end position="2257"/>
    </location>
</feature>
<dbReference type="EC" id="2.7.11.1" evidence="3"/>
<proteinExistence type="inferred from homology"/>
<dbReference type="EMBL" id="CAUYUE010000006">
    <property type="protein sequence ID" value="CAK0780259.1"/>
    <property type="molecule type" value="Genomic_DNA"/>
</dbReference>
<keyword evidence="10" id="KW-0234">DNA repair</keyword>
<evidence type="ECO:0000313" key="17">
    <source>
        <dbReference type="EMBL" id="CAK0780259.1"/>
    </source>
</evidence>
<dbReference type="InterPro" id="IPR056802">
    <property type="entry name" value="ATR-like_M-HEAT"/>
</dbReference>
<dbReference type="PROSITE" id="PS00916">
    <property type="entry name" value="PI3_4_KINASE_2"/>
    <property type="match status" value="1"/>
</dbReference>
<dbReference type="InterPro" id="IPR014009">
    <property type="entry name" value="PIK_FAT"/>
</dbReference>
<keyword evidence="5" id="KW-0808">Transferase</keyword>
<comment type="similarity">
    <text evidence="2">Belongs to the PI3/PI4-kinase family. ATM subfamily.</text>
</comment>
<dbReference type="GO" id="GO:0004674">
    <property type="term" value="F:protein serine/threonine kinase activity"/>
    <property type="evidence" value="ECO:0007669"/>
    <property type="project" value="UniProtKB-KW"/>
</dbReference>
<feature type="domain" description="FATC" evidence="16">
    <location>
        <begin position="2671"/>
        <end position="2703"/>
    </location>
</feature>
<evidence type="ECO:0000256" key="7">
    <source>
        <dbReference type="ARBA" id="ARBA00022763"/>
    </source>
</evidence>
<name>A0AAV1I5P8_9CHLO</name>
<dbReference type="InterPro" id="IPR050517">
    <property type="entry name" value="DDR_Repair_Kinase"/>
</dbReference>
<keyword evidence="18" id="KW-1185">Reference proteome</keyword>
<evidence type="ECO:0000256" key="2">
    <source>
        <dbReference type="ARBA" id="ARBA00010769"/>
    </source>
</evidence>
<gene>
    <name evidence="17" type="ORF">CVIRNUC_004988</name>
</gene>
<evidence type="ECO:0000256" key="13">
    <source>
        <dbReference type="SAM" id="MobiDB-lite"/>
    </source>
</evidence>
<evidence type="ECO:0000259" key="14">
    <source>
        <dbReference type="PROSITE" id="PS50290"/>
    </source>
</evidence>
<evidence type="ECO:0000256" key="10">
    <source>
        <dbReference type="ARBA" id="ARBA00023204"/>
    </source>
</evidence>
<dbReference type="SMART" id="SM01343">
    <property type="entry name" value="FATC"/>
    <property type="match status" value="1"/>
</dbReference>
<dbReference type="InterPro" id="IPR036940">
    <property type="entry name" value="PI3/4_kinase_cat_sf"/>
</dbReference>
<keyword evidence="8" id="KW-0418">Kinase</keyword>
<dbReference type="InterPro" id="IPR003152">
    <property type="entry name" value="FATC_dom"/>
</dbReference>
<feature type="region of interest" description="Disordered" evidence="13">
    <location>
        <begin position="1583"/>
        <end position="1614"/>
    </location>
</feature>
<dbReference type="GO" id="GO:0005634">
    <property type="term" value="C:nucleus"/>
    <property type="evidence" value="ECO:0007669"/>
    <property type="project" value="UniProtKB-SubCell"/>
</dbReference>
<feature type="region of interest" description="Disordered" evidence="13">
    <location>
        <begin position="391"/>
        <end position="419"/>
    </location>
</feature>
<dbReference type="Pfam" id="PF23593">
    <property type="entry name" value="HEAT_ATR"/>
    <property type="match status" value="1"/>
</dbReference>
<dbReference type="GO" id="GO:0000723">
    <property type="term" value="P:telomere maintenance"/>
    <property type="evidence" value="ECO:0007669"/>
    <property type="project" value="TreeGrafter"/>
</dbReference>